<keyword evidence="3" id="KW-1003">Cell membrane</keyword>
<keyword evidence="5 7" id="KW-1133">Transmembrane helix</keyword>
<keyword evidence="6 7" id="KW-0472">Membrane</keyword>
<feature type="transmembrane region" description="Helical" evidence="7">
    <location>
        <begin position="229"/>
        <end position="250"/>
    </location>
</feature>
<comment type="subcellular location">
    <subcellularLocation>
        <location evidence="1">Cell membrane</location>
        <topology evidence="1">Multi-pass membrane protein</topology>
    </subcellularLocation>
</comment>
<dbReference type="Pfam" id="PF07690">
    <property type="entry name" value="MFS_1"/>
    <property type="match status" value="1"/>
</dbReference>
<feature type="transmembrane region" description="Helical" evidence="7">
    <location>
        <begin position="378"/>
        <end position="399"/>
    </location>
</feature>
<dbReference type="AlphaFoldDB" id="A0A1F4U5U9"/>
<dbReference type="InterPro" id="IPR036259">
    <property type="entry name" value="MFS_trans_sf"/>
</dbReference>
<keyword evidence="2" id="KW-0813">Transport</keyword>
<feature type="transmembrane region" description="Helical" evidence="7">
    <location>
        <begin position="177"/>
        <end position="196"/>
    </location>
</feature>
<feature type="transmembrane region" description="Helical" evidence="7">
    <location>
        <begin position="316"/>
        <end position="338"/>
    </location>
</feature>
<feature type="domain" description="Major facilitator superfamily (MFS) profile" evidence="8">
    <location>
        <begin position="11"/>
        <end position="403"/>
    </location>
</feature>
<dbReference type="Gene3D" id="1.20.1250.20">
    <property type="entry name" value="MFS general substrate transporter like domains"/>
    <property type="match status" value="1"/>
</dbReference>
<name>A0A1F4U5U9_UNCSA</name>
<evidence type="ECO:0000256" key="3">
    <source>
        <dbReference type="ARBA" id="ARBA00022475"/>
    </source>
</evidence>
<dbReference type="PROSITE" id="PS50850">
    <property type="entry name" value="MFS"/>
    <property type="match status" value="1"/>
</dbReference>
<sequence length="405" mass="44340">MVETTGHGSRFIAVLSNARFLLLWLAQVTSQTADRVFVYLLMITAYNLTHSNLGVAVPLLAFGIPSVLFASLAGVYVDKFDRKGILLVCNIIRGLLVLLIIPLASKSLFLIFLISILIYTAMQFFAPAETSTIPEIVDKKHLIVANSLFMVTWMVSSVVGFGLGAPLVNLFGDKATYVISAALYFISAVAILLIPFKLREQLWNKEKPVLDDLRMGFEFIRRNPVVQYALLKLFIASSAVAVLSLLAISYAKDVLGIGEHSFGYLILVIGAGMLLGMGLLEKISQHVKKGIIVIGSLIFSGLVLIGIAYIHELWPALFLILCLGIGNIFITSTAQTILQNQIPRQIRGRVFGVQNMLINSAFTFPVIIFGFVADFFSVPFSLALLGLMVFGMGIIGIFLPEFKEA</sequence>
<feature type="transmembrane region" description="Helical" evidence="7">
    <location>
        <begin position="262"/>
        <end position="280"/>
    </location>
</feature>
<feature type="transmembrane region" description="Helical" evidence="7">
    <location>
        <begin position="350"/>
        <end position="372"/>
    </location>
</feature>
<evidence type="ECO:0000256" key="6">
    <source>
        <dbReference type="ARBA" id="ARBA00023136"/>
    </source>
</evidence>
<dbReference type="EMBL" id="MEUJ01000004">
    <property type="protein sequence ID" value="OGC40257.1"/>
    <property type="molecule type" value="Genomic_DNA"/>
</dbReference>
<evidence type="ECO:0000313" key="10">
    <source>
        <dbReference type="Proteomes" id="UP000179242"/>
    </source>
</evidence>
<comment type="caution">
    <text evidence="9">The sequence shown here is derived from an EMBL/GenBank/DDBJ whole genome shotgun (WGS) entry which is preliminary data.</text>
</comment>
<evidence type="ECO:0000256" key="2">
    <source>
        <dbReference type="ARBA" id="ARBA00022448"/>
    </source>
</evidence>
<protein>
    <recommendedName>
        <fullName evidence="8">Major facilitator superfamily (MFS) profile domain-containing protein</fullName>
    </recommendedName>
</protein>
<reference evidence="9 10" key="1">
    <citation type="journal article" date="2016" name="Nat. Commun.">
        <title>Thousands of microbial genomes shed light on interconnected biogeochemical processes in an aquifer system.</title>
        <authorList>
            <person name="Anantharaman K."/>
            <person name="Brown C.T."/>
            <person name="Hug L.A."/>
            <person name="Sharon I."/>
            <person name="Castelle C.J."/>
            <person name="Probst A.J."/>
            <person name="Thomas B.C."/>
            <person name="Singh A."/>
            <person name="Wilkins M.J."/>
            <person name="Karaoz U."/>
            <person name="Brodie E.L."/>
            <person name="Williams K.H."/>
            <person name="Hubbard S.S."/>
            <person name="Banfield J.F."/>
        </authorList>
    </citation>
    <scope>NUCLEOTIDE SEQUENCE [LARGE SCALE GENOMIC DNA]</scope>
</reference>
<dbReference type="InterPro" id="IPR011701">
    <property type="entry name" value="MFS"/>
</dbReference>
<dbReference type="PANTHER" id="PTHR43266:SF2">
    <property type="entry name" value="MAJOR FACILITATOR SUPERFAMILY (MFS) PROFILE DOMAIN-CONTAINING PROTEIN"/>
    <property type="match status" value="1"/>
</dbReference>
<accession>A0A1F4U5U9</accession>
<evidence type="ECO:0000256" key="5">
    <source>
        <dbReference type="ARBA" id="ARBA00022989"/>
    </source>
</evidence>
<dbReference type="GO" id="GO:0005886">
    <property type="term" value="C:plasma membrane"/>
    <property type="evidence" value="ECO:0007669"/>
    <property type="project" value="UniProtKB-SubCell"/>
</dbReference>
<dbReference type="PANTHER" id="PTHR43266">
    <property type="entry name" value="MACROLIDE-EFFLUX PROTEIN"/>
    <property type="match status" value="1"/>
</dbReference>
<dbReference type="InterPro" id="IPR020846">
    <property type="entry name" value="MFS_dom"/>
</dbReference>
<proteinExistence type="predicted"/>
<gene>
    <name evidence="9" type="ORF">A2438_03140</name>
</gene>
<organism evidence="9 10">
    <name type="scientific">candidate division WOR-1 bacterium RIFOXYC2_FULL_46_14</name>
    <dbReference type="NCBI Taxonomy" id="1802587"/>
    <lineage>
        <taxon>Bacteria</taxon>
        <taxon>Bacillati</taxon>
        <taxon>Saganbacteria</taxon>
    </lineage>
</organism>
<feature type="transmembrane region" description="Helical" evidence="7">
    <location>
        <begin position="21"/>
        <end position="43"/>
    </location>
</feature>
<feature type="transmembrane region" description="Helical" evidence="7">
    <location>
        <begin position="292"/>
        <end position="310"/>
    </location>
</feature>
<feature type="transmembrane region" description="Helical" evidence="7">
    <location>
        <begin position="84"/>
        <end position="101"/>
    </location>
</feature>
<dbReference type="CDD" id="cd06173">
    <property type="entry name" value="MFS_MefA_like"/>
    <property type="match status" value="1"/>
</dbReference>
<dbReference type="GO" id="GO:0022857">
    <property type="term" value="F:transmembrane transporter activity"/>
    <property type="evidence" value="ECO:0007669"/>
    <property type="project" value="InterPro"/>
</dbReference>
<evidence type="ECO:0000259" key="8">
    <source>
        <dbReference type="PROSITE" id="PS50850"/>
    </source>
</evidence>
<evidence type="ECO:0000256" key="4">
    <source>
        <dbReference type="ARBA" id="ARBA00022692"/>
    </source>
</evidence>
<keyword evidence="4 7" id="KW-0812">Transmembrane</keyword>
<evidence type="ECO:0000256" key="7">
    <source>
        <dbReference type="SAM" id="Phobius"/>
    </source>
</evidence>
<feature type="transmembrane region" description="Helical" evidence="7">
    <location>
        <begin position="107"/>
        <end position="126"/>
    </location>
</feature>
<feature type="transmembrane region" description="Helical" evidence="7">
    <location>
        <begin position="55"/>
        <end position="77"/>
    </location>
</feature>
<feature type="transmembrane region" description="Helical" evidence="7">
    <location>
        <begin position="147"/>
        <end position="171"/>
    </location>
</feature>
<dbReference type="SUPFAM" id="SSF103473">
    <property type="entry name" value="MFS general substrate transporter"/>
    <property type="match status" value="1"/>
</dbReference>
<evidence type="ECO:0000313" key="9">
    <source>
        <dbReference type="EMBL" id="OGC40257.1"/>
    </source>
</evidence>
<evidence type="ECO:0000256" key="1">
    <source>
        <dbReference type="ARBA" id="ARBA00004651"/>
    </source>
</evidence>
<dbReference type="Proteomes" id="UP000179242">
    <property type="component" value="Unassembled WGS sequence"/>
</dbReference>